<name>A0A0A2LK44_9FLAO</name>
<feature type="transmembrane region" description="Helical" evidence="1">
    <location>
        <begin position="91"/>
        <end position="110"/>
    </location>
</feature>
<keyword evidence="1" id="KW-0472">Membrane</keyword>
<dbReference type="EMBL" id="JRLV01000011">
    <property type="protein sequence ID" value="KGO80269.1"/>
    <property type="molecule type" value="Genomic_DNA"/>
</dbReference>
<proteinExistence type="predicted"/>
<protein>
    <recommendedName>
        <fullName evidence="4">YhhN-like protein</fullName>
    </recommendedName>
</protein>
<dbReference type="AlphaFoldDB" id="A0A0A2LK44"/>
<keyword evidence="1" id="KW-0812">Transmembrane</keyword>
<keyword evidence="1" id="KW-1133">Transmembrane helix</keyword>
<evidence type="ECO:0000256" key="1">
    <source>
        <dbReference type="SAM" id="Phobius"/>
    </source>
</evidence>
<feature type="transmembrane region" description="Helical" evidence="1">
    <location>
        <begin position="122"/>
        <end position="141"/>
    </location>
</feature>
<organism evidence="2 3">
    <name type="scientific">Flavobacterium beibuense F44-8</name>
    <dbReference type="NCBI Taxonomy" id="1406840"/>
    <lineage>
        <taxon>Bacteria</taxon>
        <taxon>Pseudomonadati</taxon>
        <taxon>Bacteroidota</taxon>
        <taxon>Flavobacteriia</taxon>
        <taxon>Flavobacteriales</taxon>
        <taxon>Flavobacteriaceae</taxon>
        <taxon>Flavobacterium</taxon>
    </lineage>
</organism>
<evidence type="ECO:0000313" key="2">
    <source>
        <dbReference type="EMBL" id="KGO80269.1"/>
    </source>
</evidence>
<dbReference type="eggNOG" id="ENOG5033M0D">
    <property type="taxonomic scope" value="Bacteria"/>
</dbReference>
<dbReference type="Proteomes" id="UP000030129">
    <property type="component" value="Unassembled WGS sequence"/>
</dbReference>
<feature type="transmembrane region" description="Helical" evidence="1">
    <location>
        <begin position="38"/>
        <end position="57"/>
    </location>
</feature>
<dbReference type="STRING" id="1406840.Q763_11480"/>
<feature type="transmembrane region" description="Helical" evidence="1">
    <location>
        <begin position="12"/>
        <end position="31"/>
    </location>
</feature>
<gene>
    <name evidence="2" type="ORF">Q763_11480</name>
</gene>
<keyword evidence="3" id="KW-1185">Reference proteome</keyword>
<feature type="transmembrane region" description="Helical" evidence="1">
    <location>
        <begin position="153"/>
        <end position="174"/>
    </location>
</feature>
<feature type="transmembrane region" description="Helical" evidence="1">
    <location>
        <begin position="63"/>
        <end position="84"/>
    </location>
</feature>
<evidence type="ECO:0000313" key="3">
    <source>
        <dbReference type="Proteomes" id="UP000030129"/>
    </source>
</evidence>
<accession>A0A0A2LK44</accession>
<reference evidence="2 3" key="1">
    <citation type="submission" date="2013-09" db="EMBL/GenBank/DDBJ databases">
        <authorList>
            <person name="Zeng Z."/>
            <person name="Chen C."/>
        </authorList>
    </citation>
    <scope>NUCLEOTIDE SEQUENCE [LARGE SCALE GENOMIC DNA]</scope>
    <source>
        <strain evidence="2 3">F44-8</strain>
    </source>
</reference>
<sequence length="221" mass="26320">MTFTNFSDILTYTAPVFLSISIVIGLFYYKFIKSEMRFLLLYLLMCLFIDVASRIAGEYYNNNLIFIVIFGFLELLFFTLYYQIYFFKRIVWSYALSSSIGLVYIAWEIISLWNVSPSEFQTYSRVISAFFTITMAISYLFEKIENKEKQNNLIKLNSVFIIFFSLHLIFFLPLNFLINVPSKIKFYFWFINLLLTLTFYVYLGIEIWKNGLTQKRLHSGL</sequence>
<evidence type="ECO:0008006" key="4">
    <source>
        <dbReference type="Google" id="ProtNLM"/>
    </source>
</evidence>
<comment type="caution">
    <text evidence="2">The sequence shown here is derived from an EMBL/GenBank/DDBJ whole genome shotgun (WGS) entry which is preliminary data.</text>
</comment>
<feature type="transmembrane region" description="Helical" evidence="1">
    <location>
        <begin position="186"/>
        <end position="205"/>
    </location>
</feature>